<evidence type="ECO:0000313" key="1">
    <source>
        <dbReference type="EMBL" id="QPB85568.1"/>
    </source>
</evidence>
<gene>
    <name evidence="1" type="ORF">CWC22_021400</name>
</gene>
<protein>
    <submittedName>
        <fullName evidence="1">DUF4267 domain-containing protein</fullName>
    </submittedName>
</protein>
<dbReference type="InterPro" id="IPR025363">
    <property type="entry name" value="DUF4267"/>
</dbReference>
<reference evidence="1 2" key="1">
    <citation type="submission" date="2019-10" db="EMBL/GenBank/DDBJ databases">
        <title>Pseudoalteromonas rubra S4059.</title>
        <authorList>
            <person name="Paulsen S."/>
            <person name="Wang X."/>
        </authorList>
    </citation>
    <scope>NUCLEOTIDE SEQUENCE [LARGE SCALE GENOMIC DNA]</scope>
    <source>
        <strain evidence="1 2">S4059</strain>
    </source>
</reference>
<organism evidence="1 2">
    <name type="scientific">Pseudoalteromonas rubra</name>
    <dbReference type="NCBI Taxonomy" id="43658"/>
    <lineage>
        <taxon>Bacteria</taxon>
        <taxon>Pseudomonadati</taxon>
        <taxon>Pseudomonadota</taxon>
        <taxon>Gammaproteobacteria</taxon>
        <taxon>Alteromonadales</taxon>
        <taxon>Pseudoalteromonadaceae</taxon>
        <taxon>Pseudoalteromonas</taxon>
    </lineage>
</organism>
<evidence type="ECO:0000313" key="2">
    <source>
        <dbReference type="Proteomes" id="UP000305729"/>
    </source>
</evidence>
<accession>A0A5S3US27</accession>
<dbReference type="Pfam" id="PF14087">
    <property type="entry name" value="DUF4267"/>
    <property type="match status" value="1"/>
</dbReference>
<proteinExistence type="predicted"/>
<dbReference type="Proteomes" id="UP000305729">
    <property type="component" value="Chromosome 2"/>
</dbReference>
<dbReference type="EMBL" id="CP045430">
    <property type="protein sequence ID" value="QPB85568.1"/>
    <property type="molecule type" value="Genomic_DNA"/>
</dbReference>
<sequence length="139" mass="15464">MNRTIPKKGNEKMNKLAFILVLLMALLQCFYALFAYVDPFAFSAVRGTVLASPEDLDWVQIYASRTLFVSLIIGILLYLKNYQVLFWAALLGVVMPMTDGWLAYQAGSPFSVTLKHLITVAYLLATAVVLRAVVKKANA</sequence>
<dbReference type="AlphaFoldDB" id="A0A5S3US27"/>
<name>A0A5S3US27_9GAMM</name>